<reference evidence="2 3" key="1">
    <citation type="journal article" date="2018" name="Biotechnol. Biofuels">
        <title>Integrative visual omics of the white-rot fungus Polyporus brumalis exposes the biotechnological potential of its oxidative enzymes for delignifying raw plant biomass.</title>
        <authorList>
            <person name="Miyauchi S."/>
            <person name="Rancon A."/>
            <person name="Drula E."/>
            <person name="Hage H."/>
            <person name="Chaduli D."/>
            <person name="Favel A."/>
            <person name="Grisel S."/>
            <person name="Henrissat B."/>
            <person name="Herpoel-Gimbert I."/>
            <person name="Ruiz-Duenas F.J."/>
            <person name="Chevret D."/>
            <person name="Hainaut M."/>
            <person name="Lin J."/>
            <person name="Wang M."/>
            <person name="Pangilinan J."/>
            <person name="Lipzen A."/>
            <person name="Lesage-Meessen L."/>
            <person name="Navarro D."/>
            <person name="Riley R."/>
            <person name="Grigoriev I.V."/>
            <person name="Zhou S."/>
            <person name="Raouche S."/>
            <person name="Rosso M.N."/>
        </authorList>
    </citation>
    <scope>NUCLEOTIDE SEQUENCE [LARGE SCALE GENOMIC DNA]</scope>
    <source>
        <strain evidence="2 3">BRFM 1820</strain>
    </source>
</reference>
<accession>A0A371CMX9</accession>
<proteinExistence type="predicted"/>
<evidence type="ECO:0000256" key="1">
    <source>
        <dbReference type="SAM" id="MobiDB-lite"/>
    </source>
</evidence>
<evidence type="ECO:0000313" key="3">
    <source>
        <dbReference type="Proteomes" id="UP000256964"/>
    </source>
</evidence>
<dbReference type="AlphaFoldDB" id="A0A371CMX9"/>
<dbReference type="EMBL" id="KZ857506">
    <property type="protein sequence ID" value="RDX41633.1"/>
    <property type="molecule type" value="Genomic_DNA"/>
</dbReference>
<feature type="compositionally biased region" description="Basic and acidic residues" evidence="1">
    <location>
        <begin position="158"/>
        <end position="167"/>
    </location>
</feature>
<protein>
    <submittedName>
        <fullName evidence="2">Uncharacterized protein</fullName>
    </submittedName>
</protein>
<name>A0A371CMX9_9APHY</name>
<dbReference type="Proteomes" id="UP000256964">
    <property type="component" value="Unassembled WGS sequence"/>
</dbReference>
<keyword evidence="3" id="KW-1185">Reference proteome</keyword>
<evidence type="ECO:0000313" key="2">
    <source>
        <dbReference type="EMBL" id="RDX41633.1"/>
    </source>
</evidence>
<feature type="region of interest" description="Disordered" evidence="1">
    <location>
        <begin position="158"/>
        <end position="205"/>
    </location>
</feature>
<sequence>MHVDFSDGHLFSTLSHRNMALAAMGSELRTVRLDTVNALLRCRNFEMYSFDYSIRSVQSCDFTIQTYRMSQGFATYRDHRLPWVGSRVERTGLHLRGMGACTVCSRACAGMRPSPKTPPVDQRTPSRVDGDYAYREKTNYSRAHGHVMGHVPWNLMRPQDHPRDARNAHKAVLGQRRGDAHAQHRKRRIRHSQNCGSMGASVAVH</sequence>
<organism evidence="2 3">
    <name type="scientific">Lentinus brumalis</name>
    <dbReference type="NCBI Taxonomy" id="2498619"/>
    <lineage>
        <taxon>Eukaryota</taxon>
        <taxon>Fungi</taxon>
        <taxon>Dikarya</taxon>
        <taxon>Basidiomycota</taxon>
        <taxon>Agaricomycotina</taxon>
        <taxon>Agaricomycetes</taxon>
        <taxon>Polyporales</taxon>
        <taxon>Polyporaceae</taxon>
        <taxon>Lentinus</taxon>
    </lineage>
</organism>
<gene>
    <name evidence="2" type="ORF">OH76DRAFT_188861</name>
</gene>